<name>A0A1B0ABG3_GLOPL</name>
<protein>
    <submittedName>
        <fullName evidence="1">Uncharacterized protein</fullName>
    </submittedName>
</protein>
<evidence type="ECO:0000313" key="2">
    <source>
        <dbReference type="Proteomes" id="UP000092445"/>
    </source>
</evidence>
<sequence>MNGVTDDIWYAILTLITCKGQKTNTCGSDGKDPLLTAHSAMEVFFRLFGRPFRGSPLHMGAQMGGNDYRRLINVNLFNHADDLLLSFLRKQQQQPQNEFMTSLMTVRKQGTDTECSDTTTIGQNDKWFTT</sequence>
<evidence type="ECO:0000313" key="1">
    <source>
        <dbReference type="EnsemblMetazoa" id="GPAI040188-PA"/>
    </source>
</evidence>
<reference evidence="2" key="1">
    <citation type="submission" date="2014-03" db="EMBL/GenBank/DDBJ databases">
        <authorList>
            <person name="Aksoy S."/>
            <person name="Warren W."/>
            <person name="Wilson R.K."/>
        </authorList>
    </citation>
    <scope>NUCLEOTIDE SEQUENCE [LARGE SCALE GENOMIC DNA]</scope>
    <source>
        <strain evidence="2">IAEA</strain>
    </source>
</reference>
<dbReference type="AlphaFoldDB" id="A0A1B0ABG3"/>
<keyword evidence="2" id="KW-1185">Reference proteome</keyword>
<organism evidence="1 2">
    <name type="scientific">Glossina pallidipes</name>
    <name type="common">Tsetse fly</name>
    <dbReference type="NCBI Taxonomy" id="7398"/>
    <lineage>
        <taxon>Eukaryota</taxon>
        <taxon>Metazoa</taxon>
        <taxon>Ecdysozoa</taxon>
        <taxon>Arthropoda</taxon>
        <taxon>Hexapoda</taxon>
        <taxon>Insecta</taxon>
        <taxon>Pterygota</taxon>
        <taxon>Neoptera</taxon>
        <taxon>Endopterygota</taxon>
        <taxon>Diptera</taxon>
        <taxon>Brachycera</taxon>
        <taxon>Muscomorpha</taxon>
        <taxon>Hippoboscoidea</taxon>
        <taxon>Glossinidae</taxon>
        <taxon>Glossina</taxon>
    </lineage>
</organism>
<dbReference type="Proteomes" id="UP000092445">
    <property type="component" value="Unassembled WGS sequence"/>
</dbReference>
<reference evidence="1" key="2">
    <citation type="submission" date="2020-05" db="UniProtKB">
        <authorList>
            <consortium name="EnsemblMetazoa"/>
        </authorList>
    </citation>
    <scope>IDENTIFICATION</scope>
    <source>
        <strain evidence="1">IAEA</strain>
    </source>
</reference>
<dbReference type="VEuPathDB" id="VectorBase:GPAI040188"/>
<dbReference type="EnsemblMetazoa" id="GPAI040188-RA">
    <property type="protein sequence ID" value="GPAI040188-PA"/>
    <property type="gene ID" value="GPAI040188"/>
</dbReference>
<accession>A0A1B0ABG3</accession>
<proteinExistence type="predicted"/>